<dbReference type="STRING" id="1109443.G4TWL2"/>
<evidence type="ECO:0000313" key="3">
    <source>
        <dbReference type="Proteomes" id="UP000007148"/>
    </source>
</evidence>
<keyword evidence="1" id="KW-0472">Membrane</keyword>
<feature type="transmembrane region" description="Helical" evidence="1">
    <location>
        <begin position="161"/>
        <end position="179"/>
    </location>
</feature>
<keyword evidence="3" id="KW-1185">Reference proteome</keyword>
<proteinExistence type="predicted"/>
<evidence type="ECO:0000313" key="2">
    <source>
        <dbReference type="EMBL" id="CCA75705.1"/>
    </source>
</evidence>
<protein>
    <submittedName>
        <fullName evidence="2">Uncharacterized protein</fullName>
    </submittedName>
</protein>
<sequence>MSSTKSLLAVSLYGAIIASAFYTIVTHLEQSGGAALLEAGCPPQHLAQFSKTYGTGIKAIDNFLCGADVFFTVALEEGGPVETLTRLFTLNGAVMSFVLLLEASRSDKPYAAFVSVVFGLAMQVITAAISFSTFWMLFVAQAYWSTTRSGKKPLKRVDVEAALLATLGGYMIPTAWMLLTKSTWAIVVWQPFPVYMSIIQQGWTFYRAKASPRNEEQLGSGWDLLQLSLLLFSGIGTISWIYILLPYVTEASSLSSILLDLWNWLPTWDVPSPSATTIQSAALHLLQYDALWAFGSTILASILLTDDIKDVLFAVQTLPVLVVLFGPGSVIGGLWMFREMRILIEEQERAVKKAK</sequence>
<keyword evidence="1" id="KW-0812">Transmembrane</keyword>
<dbReference type="OrthoDB" id="72269at2759"/>
<feature type="transmembrane region" description="Helical" evidence="1">
    <location>
        <begin position="313"/>
        <end position="337"/>
    </location>
</feature>
<feature type="transmembrane region" description="Helical" evidence="1">
    <location>
        <begin position="227"/>
        <end position="248"/>
    </location>
</feature>
<keyword evidence="1" id="KW-1133">Transmembrane helix</keyword>
<feature type="transmembrane region" description="Helical" evidence="1">
    <location>
        <begin position="7"/>
        <end position="25"/>
    </location>
</feature>
<accession>G4TWL2</accession>
<comment type="caution">
    <text evidence="2">The sequence shown here is derived from an EMBL/GenBank/DDBJ whole genome shotgun (WGS) entry which is preliminary data.</text>
</comment>
<dbReference type="AlphaFoldDB" id="G4TWL2"/>
<dbReference type="eggNOG" id="ENOG502SNJI">
    <property type="taxonomic scope" value="Eukaryota"/>
</dbReference>
<dbReference type="Proteomes" id="UP000007148">
    <property type="component" value="Unassembled WGS sequence"/>
</dbReference>
<dbReference type="InParanoid" id="G4TWL2"/>
<feature type="transmembrane region" description="Helical" evidence="1">
    <location>
        <begin position="185"/>
        <end position="206"/>
    </location>
</feature>
<dbReference type="HOGENOM" id="CLU_051717_0_0_1"/>
<gene>
    <name evidence="2" type="ORF">PIIN_09695</name>
</gene>
<organism evidence="2 3">
    <name type="scientific">Serendipita indica (strain DSM 11827)</name>
    <name type="common">Root endophyte fungus</name>
    <name type="synonym">Piriformospora indica</name>
    <dbReference type="NCBI Taxonomy" id="1109443"/>
    <lineage>
        <taxon>Eukaryota</taxon>
        <taxon>Fungi</taxon>
        <taxon>Dikarya</taxon>
        <taxon>Basidiomycota</taxon>
        <taxon>Agaricomycotina</taxon>
        <taxon>Agaricomycetes</taxon>
        <taxon>Sebacinales</taxon>
        <taxon>Serendipitaceae</taxon>
        <taxon>Serendipita</taxon>
    </lineage>
</organism>
<reference evidence="2 3" key="1">
    <citation type="journal article" date="2011" name="PLoS Pathog.">
        <title>Endophytic Life Strategies Decoded by Genome and Transcriptome Analyses of the Mutualistic Root Symbiont Piriformospora indica.</title>
        <authorList>
            <person name="Zuccaro A."/>
            <person name="Lahrmann U."/>
            <person name="Guldener U."/>
            <person name="Langen G."/>
            <person name="Pfiffi S."/>
            <person name="Biedenkopf D."/>
            <person name="Wong P."/>
            <person name="Samans B."/>
            <person name="Grimm C."/>
            <person name="Basiewicz M."/>
            <person name="Murat C."/>
            <person name="Martin F."/>
            <person name="Kogel K.H."/>
        </authorList>
    </citation>
    <scope>NUCLEOTIDE SEQUENCE [LARGE SCALE GENOMIC DNA]</scope>
    <source>
        <strain evidence="2 3">DSM 11827</strain>
    </source>
</reference>
<dbReference type="EMBL" id="CAFZ01000503">
    <property type="protein sequence ID" value="CCA75705.1"/>
    <property type="molecule type" value="Genomic_DNA"/>
</dbReference>
<name>G4TWL2_SERID</name>
<feature type="transmembrane region" description="Helical" evidence="1">
    <location>
        <begin position="110"/>
        <end position="140"/>
    </location>
</feature>
<evidence type="ECO:0000256" key="1">
    <source>
        <dbReference type="SAM" id="Phobius"/>
    </source>
</evidence>